<organism evidence="2 3">
    <name type="scientific">Actinospica acidithermotolerans</name>
    <dbReference type="NCBI Taxonomy" id="2828514"/>
    <lineage>
        <taxon>Bacteria</taxon>
        <taxon>Bacillati</taxon>
        <taxon>Actinomycetota</taxon>
        <taxon>Actinomycetes</taxon>
        <taxon>Catenulisporales</taxon>
        <taxon>Actinospicaceae</taxon>
        <taxon>Actinospica</taxon>
    </lineage>
</organism>
<feature type="transmembrane region" description="Helical" evidence="1">
    <location>
        <begin position="143"/>
        <end position="166"/>
    </location>
</feature>
<feature type="transmembrane region" description="Helical" evidence="1">
    <location>
        <begin position="172"/>
        <end position="194"/>
    </location>
</feature>
<dbReference type="AlphaFoldDB" id="A0A941E7D2"/>
<protein>
    <submittedName>
        <fullName evidence="2">Uncharacterized protein</fullName>
    </submittedName>
</protein>
<name>A0A941E7D2_9ACTN</name>
<dbReference type="RefSeq" id="WP_212516317.1">
    <property type="nucleotide sequence ID" value="NZ_JAGSOH010000004.1"/>
</dbReference>
<evidence type="ECO:0000256" key="1">
    <source>
        <dbReference type="SAM" id="Phobius"/>
    </source>
</evidence>
<accession>A0A941E7D2</accession>
<evidence type="ECO:0000313" key="3">
    <source>
        <dbReference type="Proteomes" id="UP000676325"/>
    </source>
</evidence>
<sequence>MDAPKGARAELRDGLRATLVPWLIAHVIVLAVCLRIGGGGIFSPLYAWDTHWYISEANGMAHGGNVFADFTGAGGLAHFFPLTPLCVAGLALVTRLPVPFLMFAFCWALAWLFGALVHVIAMRETRDRLTASRAAWLSQLAPGAFALVMGYTEPLAGVLAALYFLAIRRQRTGWAIVAGLLAGLSRPTGILLALPGFHEAVRDARRARWALRPVLAGLARTASPAVGLGTYLAYCQWRFGDWILPFSQQVSSGNRGAVMQNPFTTIETLLDSPGDEAILVTSLACAVIGIFALTACWGLLPGSFTAWAAVMFALGITSPLFTSEPRYIAAIVPFLVSLPELIRSRWVWIPFLVANLTLMYSVADLAMSLRQIA</sequence>
<keyword evidence="1" id="KW-0812">Transmembrane</keyword>
<feature type="transmembrane region" description="Helical" evidence="1">
    <location>
        <begin position="346"/>
        <end position="367"/>
    </location>
</feature>
<feature type="transmembrane region" description="Helical" evidence="1">
    <location>
        <begin position="20"/>
        <end position="42"/>
    </location>
</feature>
<evidence type="ECO:0000313" key="2">
    <source>
        <dbReference type="EMBL" id="MBR7825157.1"/>
    </source>
</evidence>
<keyword evidence="1" id="KW-0472">Membrane</keyword>
<dbReference type="Proteomes" id="UP000676325">
    <property type="component" value="Unassembled WGS sequence"/>
</dbReference>
<keyword evidence="3" id="KW-1185">Reference proteome</keyword>
<keyword evidence="1" id="KW-1133">Transmembrane helix</keyword>
<dbReference type="EMBL" id="JAGSOH010000004">
    <property type="protein sequence ID" value="MBR7825157.1"/>
    <property type="molecule type" value="Genomic_DNA"/>
</dbReference>
<reference evidence="2" key="1">
    <citation type="submission" date="2021-04" db="EMBL/GenBank/DDBJ databases">
        <title>Genome based classification of Actinospica acidithermotolerans sp. nov., an actinobacterium isolated from an Indonesian hot spring.</title>
        <authorList>
            <person name="Kusuma A.B."/>
            <person name="Putra K.E."/>
            <person name="Nafisah S."/>
            <person name="Loh J."/>
            <person name="Nouioui I."/>
            <person name="Goodfellow M."/>
        </authorList>
    </citation>
    <scope>NUCLEOTIDE SEQUENCE</scope>
    <source>
        <strain evidence="2">MGRD01-02</strain>
    </source>
</reference>
<feature type="transmembrane region" description="Helical" evidence="1">
    <location>
        <begin position="304"/>
        <end position="321"/>
    </location>
</feature>
<proteinExistence type="predicted"/>
<comment type="caution">
    <text evidence="2">The sequence shown here is derived from an EMBL/GenBank/DDBJ whole genome shotgun (WGS) entry which is preliminary data.</text>
</comment>
<gene>
    <name evidence="2" type="ORF">KDK95_02480</name>
</gene>
<feature type="transmembrane region" description="Helical" evidence="1">
    <location>
        <begin position="277"/>
        <end position="297"/>
    </location>
</feature>
<feature type="transmembrane region" description="Helical" evidence="1">
    <location>
        <begin position="100"/>
        <end position="122"/>
    </location>
</feature>